<organism evidence="1 2">
    <name type="scientific">Bdellovibrio bacteriovorus (strain ATCC 15356 / DSM 50701 / NCIMB 9529 / HD100)</name>
    <dbReference type="NCBI Taxonomy" id="264462"/>
    <lineage>
        <taxon>Bacteria</taxon>
        <taxon>Pseudomonadati</taxon>
        <taxon>Bdellovibrionota</taxon>
        <taxon>Bdellovibrionia</taxon>
        <taxon>Bdellovibrionales</taxon>
        <taxon>Pseudobdellovibrionaceae</taxon>
        <taxon>Bdellovibrio</taxon>
    </lineage>
</organism>
<keyword evidence="2" id="KW-1185">Reference proteome</keyword>
<evidence type="ECO:0000313" key="2">
    <source>
        <dbReference type="Proteomes" id="UP000008080"/>
    </source>
</evidence>
<protein>
    <submittedName>
        <fullName evidence="1">Uncharacterized protein</fullName>
    </submittedName>
</protein>
<name>Q6MLL4_BDEBA</name>
<accession>Q6MLL4</accession>
<dbReference type="HOGENOM" id="CLU_534926_0_0_7"/>
<dbReference type="AlphaFoldDB" id="Q6MLL4"/>
<dbReference type="Proteomes" id="UP000008080">
    <property type="component" value="Chromosome"/>
</dbReference>
<reference evidence="1 2" key="1">
    <citation type="journal article" date="2004" name="Science">
        <title>A predator unmasked: life cycle of Bdellovibrio bacteriovorus from a genomic perspective.</title>
        <authorList>
            <person name="Rendulic S."/>
            <person name="Jagtap P."/>
            <person name="Rosinus A."/>
            <person name="Eppinger M."/>
            <person name="Baar C."/>
            <person name="Lanz C."/>
            <person name="Keller H."/>
            <person name="Lambert C."/>
            <person name="Evans K.J."/>
            <person name="Goesmann A."/>
            <person name="Meyer F."/>
            <person name="Sockett R.E."/>
            <person name="Schuster S.C."/>
        </authorList>
    </citation>
    <scope>NUCLEOTIDE SEQUENCE [LARGE SCALE GENOMIC DNA]</scope>
    <source>
        <strain evidence="2">ATCC 15356 / DSM 50701 / NCIMB 9529 / HD100</strain>
    </source>
</reference>
<proteinExistence type="predicted"/>
<evidence type="ECO:0000313" key="1">
    <source>
        <dbReference type="EMBL" id="CAE79843.1"/>
    </source>
</evidence>
<gene>
    <name evidence="1" type="ordered locus">Bd1994</name>
</gene>
<dbReference type="EMBL" id="BX842651">
    <property type="protein sequence ID" value="CAE79843.1"/>
    <property type="molecule type" value="Genomic_DNA"/>
</dbReference>
<sequence length="509" mass="56310">MPDMMRKRSSMMTTKLSATLLTFLITVPALSKTVVESEFELKLPRQFQQSLIEEKWKTLTTREFSANWQFPDQRVVSQAIPVDIKGIAIDIKTRLEKPSLSGSQSALELSSKGLAAQLKIAEVVVDHVVERNVGGIIGRFRVQAQCKDIVLNMKSGEGQFAMKVTPNVGGTQAGANVDTVSLSWNPGAWVVAGNVQCSGAEGFSDILMNEVTKITNDSASFVEPQKELIKSYVQKYLEGATFDFSGIRKLVLARPDIEVSMRVHDFKDLGTEGLLAKGTLEVIFTRVAEDSHKVLKLDKEAAATASSASLRLPKDFINVVLGEAYKGNTWMHQISSNRLPGFSTIMGSRFVQFFIWPELMNYSKSAKFLFDLYSDKDVQITGTGLQYSVKASMYARMQAPKSGAYIPFMNFSLPFTSKVTLKLDGGKVQAKFVNPTLGMTGMYDSTYVSRYSPSRRFKSSTIRDRIIDSLWGQTVSMTLPEIPVAEGLSLQVQKMLTTDSSDLVLQLTP</sequence>
<dbReference type="KEGG" id="bba:Bd1994"/>